<feature type="region of interest" description="Disordered" evidence="5">
    <location>
        <begin position="135"/>
        <end position="226"/>
    </location>
</feature>
<dbReference type="SUPFAM" id="SSF57850">
    <property type="entry name" value="RING/U-box"/>
    <property type="match status" value="1"/>
</dbReference>
<feature type="compositionally biased region" description="Polar residues" evidence="5">
    <location>
        <begin position="1015"/>
        <end position="1025"/>
    </location>
</feature>
<dbReference type="VEuPathDB" id="CryptoDB:Cvel_2992"/>
<feature type="compositionally biased region" description="Basic and acidic residues" evidence="5">
    <location>
        <begin position="135"/>
        <end position="153"/>
    </location>
</feature>
<dbReference type="EMBL" id="CDMZ01000220">
    <property type="protein sequence ID" value="CEM09417.1"/>
    <property type="molecule type" value="Genomic_DNA"/>
</dbReference>
<evidence type="ECO:0000256" key="5">
    <source>
        <dbReference type="SAM" id="MobiDB-lite"/>
    </source>
</evidence>
<feature type="region of interest" description="Disordered" evidence="5">
    <location>
        <begin position="1015"/>
        <end position="1044"/>
    </location>
</feature>
<feature type="compositionally biased region" description="Polar residues" evidence="5">
    <location>
        <begin position="247"/>
        <end position="257"/>
    </location>
</feature>
<dbReference type="PANTHER" id="PTHR22765:SF434">
    <property type="entry name" value="GB|AAD18119.1-RELATED"/>
    <property type="match status" value="1"/>
</dbReference>
<feature type="compositionally biased region" description="Basic and acidic residues" evidence="5">
    <location>
        <begin position="707"/>
        <end position="718"/>
    </location>
</feature>
<gene>
    <name evidence="7" type="ORF">Cvel_2992</name>
</gene>
<feature type="compositionally biased region" description="Low complexity" evidence="5">
    <location>
        <begin position="640"/>
        <end position="658"/>
    </location>
</feature>
<feature type="compositionally biased region" description="Pro residues" evidence="5">
    <location>
        <begin position="1427"/>
        <end position="1445"/>
    </location>
</feature>
<keyword evidence="2 4" id="KW-0863">Zinc-finger</keyword>
<feature type="compositionally biased region" description="Low complexity" evidence="5">
    <location>
        <begin position="1403"/>
        <end position="1426"/>
    </location>
</feature>
<keyword evidence="3" id="KW-0862">Zinc</keyword>
<feature type="compositionally biased region" description="Basic and acidic residues" evidence="5">
    <location>
        <begin position="586"/>
        <end position="616"/>
    </location>
</feature>
<feature type="region of interest" description="Disordered" evidence="5">
    <location>
        <begin position="245"/>
        <end position="278"/>
    </location>
</feature>
<protein>
    <recommendedName>
        <fullName evidence="6">RING-type domain-containing protein</fullName>
    </recommendedName>
</protein>
<evidence type="ECO:0000256" key="1">
    <source>
        <dbReference type="ARBA" id="ARBA00022723"/>
    </source>
</evidence>
<dbReference type="PROSITE" id="PS50089">
    <property type="entry name" value="ZF_RING_2"/>
    <property type="match status" value="1"/>
</dbReference>
<feature type="compositionally biased region" description="Pro residues" evidence="5">
    <location>
        <begin position="659"/>
        <end position="668"/>
    </location>
</feature>
<dbReference type="Gene3D" id="3.30.40.10">
    <property type="entry name" value="Zinc/RING finger domain, C3HC4 (zinc finger)"/>
    <property type="match status" value="1"/>
</dbReference>
<feature type="region of interest" description="Disordered" evidence="5">
    <location>
        <begin position="351"/>
        <end position="406"/>
    </location>
</feature>
<feature type="compositionally biased region" description="Basic and acidic residues" evidence="5">
    <location>
        <begin position="847"/>
        <end position="866"/>
    </location>
</feature>
<dbReference type="GO" id="GO:0061630">
    <property type="term" value="F:ubiquitin protein ligase activity"/>
    <property type="evidence" value="ECO:0007669"/>
    <property type="project" value="TreeGrafter"/>
</dbReference>
<dbReference type="CDD" id="cd16454">
    <property type="entry name" value="RING-H2_PA-TM-RING"/>
    <property type="match status" value="1"/>
</dbReference>
<feature type="compositionally biased region" description="Polar residues" evidence="5">
    <location>
        <begin position="791"/>
        <end position="803"/>
    </location>
</feature>
<dbReference type="SMART" id="SM00184">
    <property type="entry name" value="RING"/>
    <property type="match status" value="1"/>
</dbReference>
<dbReference type="GO" id="GO:0006511">
    <property type="term" value="P:ubiquitin-dependent protein catabolic process"/>
    <property type="evidence" value="ECO:0007669"/>
    <property type="project" value="TreeGrafter"/>
</dbReference>
<evidence type="ECO:0000256" key="4">
    <source>
        <dbReference type="PROSITE-ProRule" id="PRU00175"/>
    </source>
</evidence>
<feature type="region of interest" description="Disordered" evidence="5">
    <location>
        <begin position="1079"/>
        <end position="1173"/>
    </location>
</feature>
<evidence type="ECO:0000256" key="2">
    <source>
        <dbReference type="ARBA" id="ARBA00022771"/>
    </source>
</evidence>
<feature type="compositionally biased region" description="Pro residues" evidence="5">
    <location>
        <begin position="685"/>
        <end position="694"/>
    </location>
</feature>
<feature type="compositionally biased region" description="Low complexity" evidence="5">
    <location>
        <begin position="368"/>
        <end position="390"/>
    </location>
</feature>
<organism evidence="7">
    <name type="scientific">Chromera velia CCMP2878</name>
    <dbReference type="NCBI Taxonomy" id="1169474"/>
    <lineage>
        <taxon>Eukaryota</taxon>
        <taxon>Sar</taxon>
        <taxon>Alveolata</taxon>
        <taxon>Colpodellida</taxon>
        <taxon>Chromeraceae</taxon>
        <taxon>Chromera</taxon>
    </lineage>
</organism>
<evidence type="ECO:0000256" key="3">
    <source>
        <dbReference type="ARBA" id="ARBA00022833"/>
    </source>
</evidence>
<feature type="compositionally biased region" description="Basic and acidic residues" evidence="5">
    <location>
        <begin position="1082"/>
        <end position="1111"/>
    </location>
</feature>
<feature type="compositionally biased region" description="Basic and acidic residues" evidence="5">
    <location>
        <begin position="1377"/>
        <end position="1392"/>
    </location>
</feature>
<feature type="compositionally biased region" description="Gly residues" evidence="5">
    <location>
        <begin position="355"/>
        <end position="367"/>
    </location>
</feature>
<dbReference type="InterPro" id="IPR001841">
    <property type="entry name" value="Znf_RING"/>
</dbReference>
<accession>A0A0G4F9D3</accession>
<keyword evidence="1" id="KW-0479">Metal-binding</keyword>
<feature type="compositionally biased region" description="Acidic residues" evidence="5">
    <location>
        <begin position="174"/>
        <end position="185"/>
    </location>
</feature>
<feature type="compositionally biased region" description="Polar residues" evidence="5">
    <location>
        <begin position="819"/>
        <end position="830"/>
    </location>
</feature>
<name>A0A0G4F9D3_9ALVE</name>
<dbReference type="SMART" id="SM00744">
    <property type="entry name" value="RINGv"/>
    <property type="match status" value="1"/>
</dbReference>
<feature type="region of interest" description="Disordered" evidence="5">
    <location>
        <begin position="1350"/>
        <end position="1445"/>
    </location>
</feature>
<feature type="compositionally biased region" description="Pro residues" evidence="5">
    <location>
        <begin position="507"/>
        <end position="533"/>
    </location>
</feature>
<sequence length="1445" mass="156034">MRRSSCLHKNLENENPVTVSAVDHHLYNPVATTSYPDSPPIPAADLYMGMLLAWCHKQIVERVDDNPLLLFEILNVVLLNVVEIVDYQIQLPLHRRSSQPEVPLHLTNLRGSCCPSCSSPFIEDLSFSLEGRNELRSGAGRDDERRGGGEGTREAGAVGESTSHFSSASVGEENVVETESGEEEGWALVGGQRQVMSAEVGREGTGQHSGEDRERPAGSSETHNNVSSIFTGMFSLAGLFRRRHSNSSHFTTRTETQARGGRGRSITQLPVEADRGGGRSWTQLRYRQAMRGSDAPEEECNICHEDYEDSSMVLVLPCDHFWHTACIRKWLGRSESCPVCREEFPGMNGSIRSGLEGGGLNQRGTGTGLREQSSSAAASSSSSSAAAARWGGRDGQGGVSSSSSSGDAAAVSSSYFSSASTALRQRGLSALAAHERVSRRERDSLASFYQRYQRRDNTDTAGTDLDGSSRQPLPQAPAVGGDDDDELVGARMEENLREGSPPSSIRPFPPTPHPYPQSPHPFSPTPHPYPPTRFFPFSSSQTGLHVPSASPFLPPSPQIPLPSPLPPQREDEGPPGRSSALTLGPSEREGGRKAERERLRRQTEWRMKMEEDERKTLMRLRITSLPPSHSIQRDAQLLNSASPPSVSVRPPFSSSNLPLAPPDRPSPPSSALSVRPPFSSSNLPLAPPDRPSPPSSAVRLTTTETALHSEEAEREGGDRLPLPLPLSRPHERHPMNARVAVRSPPAPVRRDRQGWDPQEVLRLWNLSESPSRPPAYPLHRSPRETAPPPQQNASSSFPSSTRLSHLGGLLNPSPPRLSVDTTGRTGSAVQPLTKAEREKRKVKNRRMTNEEVRELVRKKSTEERDTPPFIRPEAPAINSVTEWPSDPKPLTNSSLLPAPHEPSSSSASVCASAVTVHDRSSVCASVIHSATLLPDGPAPPPLGRRVIEERRSMRAQSLGDSAEIVERAQPDSATTRMEAGEVEREPNVRAQFPPFPFRDRQGGWNADEILRLWNSSESPGRSPLQSRRETRPVHENLSSSSSSSSSFAFLEVNFPSFHHLAPSSSPSCVHARGNAALQPVTKAEREMRKVKNRRLTEEEVRSLGTKSEGRLPPHAGLAGPVNVTPVSPTDREPLGSLSAPHAPPEPSSSSAPACASAAEHNSVTPLGAPEGSSGVPLCSGGHFIEGGRSLVETVGDYREMFDFDGMEVAAERGAGRESLNQLRRREGTFNVTGLLRGKVSAERGGSLQVDGGTFEADLSLSGCQTERSPVRPSPVSEQTPFSVLLHQYVSRPSGGDSMRCCHVEGAVMPKCGMAEAEVLLKNVSWPSRPPFNLVPAADLSEFVIGSSEQPLTARGTSVQTISKAEREKRKVKNRGMTGEELKGLGEKLRAGVERPPCAPTHDSASSSSSSSSSCTWGAVPPGDVRGAPPPLPPPRPLPPPPAGAE</sequence>
<proteinExistence type="predicted"/>
<dbReference type="InterPro" id="IPR011016">
    <property type="entry name" value="Znf_RING-CH"/>
</dbReference>
<dbReference type="PANTHER" id="PTHR22765">
    <property type="entry name" value="RING FINGER AND PROTEASE ASSOCIATED DOMAIN-CONTAINING"/>
    <property type="match status" value="1"/>
</dbReference>
<feature type="region of interest" description="Disordered" evidence="5">
    <location>
        <begin position="448"/>
        <end position="906"/>
    </location>
</feature>
<evidence type="ECO:0000313" key="7">
    <source>
        <dbReference type="EMBL" id="CEM09417.1"/>
    </source>
</evidence>
<feature type="compositionally biased region" description="Basic and acidic residues" evidence="5">
    <location>
        <begin position="978"/>
        <end position="987"/>
    </location>
</feature>
<feature type="compositionally biased region" description="Polar residues" evidence="5">
    <location>
        <begin position="1350"/>
        <end position="1362"/>
    </location>
</feature>
<dbReference type="InterPro" id="IPR051826">
    <property type="entry name" value="E3_ubiquitin-ligase_domain"/>
</dbReference>
<feature type="compositionally biased region" description="Pro residues" evidence="5">
    <location>
        <begin position="552"/>
        <end position="567"/>
    </location>
</feature>
<dbReference type="Pfam" id="PF13639">
    <property type="entry name" value="zf-RING_2"/>
    <property type="match status" value="1"/>
</dbReference>
<dbReference type="GO" id="GO:0008270">
    <property type="term" value="F:zinc ion binding"/>
    <property type="evidence" value="ECO:0007669"/>
    <property type="project" value="UniProtKB-KW"/>
</dbReference>
<evidence type="ECO:0000259" key="6">
    <source>
        <dbReference type="PROSITE" id="PS50089"/>
    </source>
</evidence>
<dbReference type="InterPro" id="IPR013083">
    <property type="entry name" value="Znf_RING/FYVE/PHD"/>
</dbReference>
<feature type="region of interest" description="Disordered" evidence="5">
    <location>
        <begin position="953"/>
        <end position="1000"/>
    </location>
</feature>
<feature type="compositionally biased region" description="Low complexity" evidence="5">
    <location>
        <begin position="893"/>
        <end position="906"/>
    </location>
</feature>
<feature type="compositionally biased region" description="Low complexity" evidence="5">
    <location>
        <begin position="1147"/>
        <end position="1158"/>
    </location>
</feature>
<feature type="domain" description="RING-type" evidence="6">
    <location>
        <begin position="300"/>
        <end position="341"/>
    </location>
</feature>
<reference evidence="7" key="1">
    <citation type="submission" date="2014-11" db="EMBL/GenBank/DDBJ databases">
        <authorList>
            <person name="Otto D Thomas"/>
            <person name="Naeem Raeece"/>
        </authorList>
    </citation>
    <scope>NUCLEOTIDE SEQUENCE</scope>
</reference>